<gene>
    <name evidence="5" type="ORF">PFICI_02055</name>
</gene>
<keyword evidence="6" id="KW-1185">Reference proteome</keyword>
<dbReference type="PANTHER" id="PTHR46825:SF9">
    <property type="entry name" value="BETA-LACTAMASE-RELATED DOMAIN-CONTAINING PROTEIN"/>
    <property type="match status" value="1"/>
</dbReference>
<comment type="similarity">
    <text evidence="1">Belongs to the peptidase S12 family.</text>
</comment>
<sequence length="577" mass="64232">MQYLLFCLAFLATIPPSIAKGTDQAPLRHSELPRKTVINHGLDADTSRYIQGIAEHFHVPSISIAVLNGNETTFEVFGHAILPDTLATLDTMYYIASSTKSSTAASLLYTLRQQEKTSGNKQQPWTVDSKLRDILGEDFALPSEYATHHATIKDALAHRLGLARCDESYGGEDYGISDLARSLRHLPTIAELRQQYHYLNQGYMLVQAVIQKLSGRWIGEVHREALWEPLGMDTTVIKLSDALELDRGAGNATLAFGYSYNPLTGRHDHQPWTDTDLVGGGGIISTISDMAKWVRAFVEGGASLPLGKQDFEALRTPLIITGGSVRIEHMSPILYAMGWDTMHYRGERLITHSGELPGYSSQMAYLPDRQWGLVMLSNADAFAQEAFEAIYLRLLDDGLDVPASDRQADLVPELDASLERQVDTAVGDARKRFYPHAPDPPVPRALPLQAYTGRYWNDGFRELKLRVEKKALASTPAWDPEAPVLRADWHRVVNTTIELEWVSGEQFLAWVETEVWSLLGGAVPAEFRVGADGKVESLGVYLEPSLIERGEMIWFDRIVDDDKEDELNVAKSMPGEL</sequence>
<dbReference type="Pfam" id="PF11954">
    <property type="entry name" value="DUF3471"/>
    <property type="match status" value="1"/>
</dbReference>
<feature type="domain" description="Beta-lactamase-related" evidence="3">
    <location>
        <begin position="48"/>
        <end position="394"/>
    </location>
</feature>
<dbReference type="InterPro" id="IPR050491">
    <property type="entry name" value="AmpC-like"/>
</dbReference>
<organism evidence="5 6">
    <name type="scientific">Pestalotiopsis fici (strain W106-1 / CGMCC3.15140)</name>
    <dbReference type="NCBI Taxonomy" id="1229662"/>
    <lineage>
        <taxon>Eukaryota</taxon>
        <taxon>Fungi</taxon>
        <taxon>Dikarya</taxon>
        <taxon>Ascomycota</taxon>
        <taxon>Pezizomycotina</taxon>
        <taxon>Sordariomycetes</taxon>
        <taxon>Xylariomycetidae</taxon>
        <taxon>Amphisphaeriales</taxon>
        <taxon>Sporocadaceae</taxon>
        <taxon>Pestalotiopsis</taxon>
    </lineage>
</organism>
<protein>
    <recommendedName>
        <fullName evidence="7">Beta-lactamase-related domain-containing protein</fullName>
    </recommendedName>
</protein>
<evidence type="ECO:0000313" key="5">
    <source>
        <dbReference type="EMBL" id="ETS88227.1"/>
    </source>
</evidence>
<dbReference type="Gene3D" id="3.40.710.10">
    <property type="entry name" value="DD-peptidase/beta-lactamase superfamily"/>
    <property type="match status" value="1"/>
</dbReference>
<evidence type="ECO:0000256" key="2">
    <source>
        <dbReference type="SAM" id="SignalP"/>
    </source>
</evidence>
<dbReference type="HOGENOM" id="CLU_020027_14_1_1"/>
<dbReference type="InterPro" id="IPR012338">
    <property type="entry name" value="Beta-lactam/transpept-like"/>
</dbReference>
<evidence type="ECO:0008006" key="7">
    <source>
        <dbReference type="Google" id="ProtNLM"/>
    </source>
</evidence>
<reference evidence="6" key="1">
    <citation type="journal article" date="2015" name="BMC Genomics">
        <title>Genomic and transcriptomic analysis of the endophytic fungus Pestalotiopsis fici reveals its lifestyle and high potential for synthesis of natural products.</title>
        <authorList>
            <person name="Wang X."/>
            <person name="Zhang X."/>
            <person name="Liu L."/>
            <person name="Xiang M."/>
            <person name="Wang W."/>
            <person name="Sun X."/>
            <person name="Che Y."/>
            <person name="Guo L."/>
            <person name="Liu G."/>
            <person name="Guo L."/>
            <person name="Wang C."/>
            <person name="Yin W.B."/>
            <person name="Stadler M."/>
            <person name="Zhang X."/>
            <person name="Liu X."/>
        </authorList>
    </citation>
    <scope>NUCLEOTIDE SEQUENCE [LARGE SCALE GENOMIC DNA]</scope>
    <source>
        <strain evidence="6">W106-1 / CGMCC3.15140</strain>
    </source>
</reference>
<dbReference type="SUPFAM" id="SSF56601">
    <property type="entry name" value="beta-lactamase/transpeptidase-like"/>
    <property type="match status" value="1"/>
</dbReference>
<feature type="chain" id="PRO_5004835366" description="Beta-lactamase-related domain-containing protein" evidence="2">
    <location>
        <begin position="20"/>
        <end position="577"/>
    </location>
</feature>
<dbReference type="InterPro" id="IPR001466">
    <property type="entry name" value="Beta-lactam-related"/>
</dbReference>
<dbReference type="EMBL" id="KI912109">
    <property type="protein sequence ID" value="ETS88227.1"/>
    <property type="molecule type" value="Genomic_DNA"/>
</dbReference>
<feature type="signal peptide" evidence="2">
    <location>
        <begin position="1"/>
        <end position="19"/>
    </location>
</feature>
<dbReference type="RefSeq" id="XP_007828827.1">
    <property type="nucleotide sequence ID" value="XM_007830636.1"/>
</dbReference>
<accession>W3XRV0</accession>
<dbReference type="eggNOG" id="ENOG502S0EY">
    <property type="taxonomic scope" value="Eukaryota"/>
</dbReference>
<dbReference type="OMA" id="CYSHANI"/>
<proteinExistence type="inferred from homology"/>
<dbReference type="KEGG" id="pfy:PFICI_02055"/>
<evidence type="ECO:0000256" key="1">
    <source>
        <dbReference type="ARBA" id="ARBA00038215"/>
    </source>
</evidence>
<keyword evidence="2" id="KW-0732">Signal</keyword>
<evidence type="ECO:0000313" key="6">
    <source>
        <dbReference type="Proteomes" id="UP000030651"/>
    </source>
</evidence>
<dbReference type="AlphaFoldDB" id="W3XRV0"/>
<dbReference type="Proteomes" id="UP000030651">
    <property type="component" value="Unassembled WGS sequence"/>
</dbReference>
<evidence type="ECO:0000259" key="3">
    <source>
        <dbReference type="Pfam" id="PF00144"/>
    </source>
</evidence>
<feature type="domain" description="Peptidase S12 Pab87-related C-terminal" evidence="4">
    <location>
        <begin position="439"/>
        <end position="549"/>
    </location>
</feature>
<dbReference type="GeneID" id="19267068"/>
<dbReference type="InterPro" id="IPR021860">
    <property type="entry name" value="Peptidase_S12_Pab87-rel_C"/>
</dbReference>
<dbReference type="Pfam" id="PF00144">
    <property type="entry name" value="Beta-lactamase"/>
    <property type="match status" value="1"/>
</dbReference>
<dbReference type="InParanoid" id="W3XRV0"/>
<name>W3XRV0_PESFW</name>
<dbReference type="PANTHER" id="PTHR46825">
    <property type="entry name" value="D-ALANYL-D-ALANINE-CARBOXYPEPTIDASE/ENDOPEPTIDASE AMPH"/>
    <property type="match status" value="1"/>
</dbReference>
<evidence type="ECO:0000259" key="4">
    <source>
        <dbReference type="Pfam" id="PF11954"/>
    </source>
</evidence>
<dbReference type="OrthoDB" id="5946976at2759"/>